<dbReference type="EMBL" id="LJRC01000002">
    <property type="protein sequence ID" value="KPY41991.1"/>
    <property type="molecule type" value="Genomic_DNA"/>
</dbReference>
<dbReference type="SUPFAM" id="SSF46689">
    <property type="entry name" value="Homeodomain-like"/>
    <property type="match status" value="1"/>
</dbReference>
<keyword evidence="3" id="KW-0804">Transcription</keyword>
<dbReference type="PRINTS" id="PR00455">
    <property type="entry name" value="HTHTETR"/>
</dbReference>
<organism evidence="6 7">
    <name type="scientific">Pseudomonas syringae pv. primulae</name>
    <dbReference type="NCBI Taxonomy" id="251707"/>
    <lineage>
        <taxon>Bacteria</taxon>
        <taxon>Pseudomonadati</taxon>
        <taxon>Pseudomonadota</taxon>
        <taxon>Gammaproteobacteria</taxon>
        <taxon>Pseudomonadales</taxon>
        <taxon>Pseudomonadaceae</taxon>
        <taxon>Pseudomonas</taxon>
    </lineage>
</organism>
<dbReference type="PANTHER" id="PTHR30055:SF234">
    <property type="entry name" value="HTH-TYPE TRANSCRIPTIONAL REGULATOR BETI"/>
    <property type="match status" value="1"/>
</dbReference>
<dbReference type="Proteomes" id="UP000050562">
    <property type="component" value="Unassembled WGS sequence"/>
</dbReference>
<evidence type="ECO:0000259" key="5">
    <source>
        <dbReference type="PROSITE" id="PS50977"/>
    </source>
</evidence>
<keyword evidence="2 4" id="KW-0238">DNA-binding</keyword>
<feature type="DNA-binding region" description="H-T-H motif" evidence="4">
    <location>
        <begin position="62"/>
        <end position="81"/>
    </location>
</feature>
<dbReference type="GO" id="GO:0003700">
    <property type="term" value="F:DNA-binding transcription factor activity"/>
    <property type="evidence" value="ECO:0007669"/>
    <property type="project" value="TreeGrafter"/>
</dbReference>
<dbReference type="AlphaFoldDB" id="A0A0P9YA93"/>
<dbReference type="InterPro" id="IPR050109">
    <property type="entry name" value="HTH-type_TetR-like_transc_reg"/>
</dbReference>
<evidence type="ECO:0000313" key="6">
    <source>
        <dbReference type="EMBL" id="KPY41991.1"/>
    </source>
</evidence>
<reference evidence="6 7" key="1">
    <citation type="submission" date="2015-09" db="EMBL/GenBank/DDBJ databases">
        <title>Genome announcement of multiple Pseudomonas syringae strains.</title>
        <authorList>
            <person name="Thakur S."/>
            <person name="Wang P.W."/>
            <person name="Gong Y."/>
            <person name="Weir B.S."/>
            <person name="Guttman D.S."/>
        </authorList>
    </citation>
    <scope>NUCLEOTIDE SEQUENCE [LARGE SCALE GENOMIC DNA]</scope>
    <source>
        <strain evidence="6 7">ICMP3956</strain>
    </source>
</reference>
<evidence type="ECO:0000256" key="3">
    <source>
        <dbReference type="ARBA" id="ARBA00023163"/>
    </source>
</evidence>
<dbReference type="PANTHER" id="PTHR30055">
    <property type="entry name" value="HTH-TYPE TRANSCRIPTIONAL REGULATOR RUTR"/>
    <property type="match status" value="1"/>
</dbReference>
<dbReference type="InterPro" id="IPR001647">
    <property type="entry name" value="HTH_TetR"/>
</dbReference>
<proteinExistence type="predicted"/>
<dbReference type="Gene3D" id="1.10.357.10">
    <property type="entry name" value="Tetracycline Repressor, domain 2"/>
    <property type="match status" value="1"/>
</dbReference>
<accession>A0A0P9YA93</accession>
<dbReference type="Pfam" id="PF00440">
    <property type="entry name" value="TetR_N"/>
    <property type="match status" value="1"/>
</dbReference>
<sequence>MPVCFCRLKREVNEFIMSENVPDPAVAPAAKRRRIPKGDLRKVDIIKAALVIFARDGFAGASLSNIAKVAGISQVGLLHHFPNKLALLQAVLDHRDQYISTRLQDAEQVATLEGFVAFLRFIMRFSIEDASVSQALMIINTESLSVTHPANRWFCERFHIVHSHLQAQLKLLVQAGEVREDIDVKQVSIELASMMDGMQIQWLRSRADVDIEGAFNRFLDRMVSDLRVRQ</sequence>
<keyword evidence="1" id="KW-0805">Transcription regulation</keyword>
<dbReference type="PATRIC" id="fig|251707.3.peg.4190"/>
<evidence type="ECO:0000256" key="2">
    <source>
        <dbReference type="ARBA" id="ARBA00023125"/>
    </source>
</evidence>
<dbReference type="InterPro" id="IPR036271">
    <property type="entry name" value="Tet_transcr_reg_TetR-rel_C_sf"/>
</dbReference>
<dbReference type="SUPFAM" id="SSF48498">
    <property type="entry name" value="Tetracyclin repressor-like, C-terminal domain"/>
    <property type="match status" value="1"/>
</dbReference>
<protein>
    <submittedName>
        <fullName evidence="6">TetR family transcriptional regulator</fullName>
    </submittedName>
</protein>
<dbReference type="PROSITE" id="PS50977">
    <property type="entry name" value="HTH_TETR_2"/>
    <property type="match status" value="1"/>
</dbReference>
<gene>
    <name evidence="6" type="ORF">ALO52_03167</name>
</gene>
<comment type="caution">
    <text evidence="6">The sequence shown here is derived from an EMBL/GenBank/DDBJ whole genome shotgun (WGS) entry which is preliminary data.</text>
</comment>
<evidence type="ECO:0000256" key="1">
    <source>
        <dbReference type="ARBA" id="ARBA00023015"/>
    </source>
</evidence>
<evidence type="ECO:0000313" key="7">
    <source>
        <dbReference type="Proteomes" id="UP000050562"/>
    </source>
</evidence>
<feature type="domain" description="HTH tetR-type" evidence="5">
    <location>
        <begin position="39"/>
        <end position="99"/>
    </location>
</feature>
<dbReference type="InterPro" id="IPR009057">
    <property type="entry name" value="Homeodomain-like_sf"/>
</dbReference>
<evidence type="ECO:0000256" key="4">
    <source>
        <dbReference type="PROSITE-ProRule" id="PRU00335"/>
    </source>
</evidence>
<dbReference type="GO" id="GO:0000976">
    <property type="term" value="F:transcription cis-regulatory region binding"/>
    <property type="evidence" value="ECO:0007669"/>
    <property type="project" value="TreeGrafter"/>
</dbReference>
<name>A0A0P9YA93_9PSED</name>